<dbReference type="GO" id="GO:0032469">
    <property type="term" value="P:endoplasmic reticulum calcium ion homeostasis"/>
    <property type="evidence" value="ECO:0007669"/>
    <property type="project" value="TreeGrafter"/>
</dbReference>
<dbReference type="EMBL" id="AAGW02052826">
    <property type="status" value="NOT_ANNOTATED_CDS"/>
    <property type="molecule type" value="Genomic_DNA"/>
</dbReference>
<dbReference type="GO" id="GO:1902236">
    <property type="term" value="P:negative regulation of endoplasmic reticulum stress-induced intrinsic apoptotic signaling pathway"/>
    <property type="evidence" value="ECO:0007669"/>
    <property type="project" value="TreeGrafter"/>
</dbReference>
<dbReference type="InterPro" id="IPR029071">
    <property type="entry name" value="Ubiquitin-like_domsf"/>
</dbReference>
<dbReference type="InterPro" id="IPR039751">
    <property type="entry name" value="HERPUD1/2"/>
</dbReference>
<feature type="compositionally biased region" description="Polar residues" evidence="6">
    <location>
        <begin position="168"/>
        <end position="178"/>
    </location>
</feature>
<feature type="domain" description="Ubiquitin-like" evidence="7">
    <location>
        <begin position="10"/>
        <end position="72"/>
    </location>
</feature>
<feature type="region of interest" description="Disordered" evidence="6">
    <location>
        <begin position="90"/>
        <end position="122"/>
    </location>
</feature>
<keyword evidence="9" id="KW-1185">Reference proteome</keyword>
<keyword evidence="5" id="KW-0834">Unfolded protein response</keyword>
<evidence type="ECO:0000256" key="3">
    <source>
        <dbReference type="ARBA" id="ARBA00022989"/>
    </source>
</evidence>
<dbReference type="GO" id="GO:0044325">
    <property type="term" value="F:transmembrane transporter binding"/>
    <property type="evidence" value="ECO:0007669"/>
    <property type="project" value="TreeGrafter"/>
</dbReference>
<keyword evidence="2" id="KW-0812">Transmembrane</keyword>
<reference evidence="8" key="2">
    <citation type="submission" date="2025-08" db="UniProtKB">
        <authorList>
            <consortium name="Ensembl"/>
        </authorList>
    </citation>
    <scope>IDENTIFICATION</scope>
    <source>
        <strain evidence="8">Thorbecke</strain>
    </source>
</reference>
<keyword evidence="4" id="KW-0472">Membrane</keyword>
<dbReference type="SUPFAM" id="SSF54236">
    <property type="entry name" value="Ubiquitin-like"/>
    <property type="match status" value="1"/>
</dbReference>
<comment type="subcellular location">
    <subcellularLocation>
        <location evidence="1">Membrane</location>
    </subcellularLocation>
</comment>
<dbReference type="GO" id="GO:0005789">
    <property type="term" value="C:endoplasmic reticulum membrane"/>
    <property type="evidence" value="ECO:0007669"/>
    <property type="project" value="TreeGrafter"/>
</dbReference>
<dbReference type="Proteomes" id="UP000001811">
    <property type="component" value="Chromosome 5"/>
</dbReference>
<evidence type="ECO:0000256" key="2">
    <source>
        <dbReference type="ARBA" id="ARBA00022692"/>
    </source>
</evidence>
<dbReference type="PROSITE" id="PS50053">
    <property type="entry name" value="UBIQUITIN_2"/>
    <property type="match status" value="1"/>
</dbReference>
<dbReference type="PANTHER" id="PTHR12943:SF7">
    <property type="entry name" value="HOMOCYSTEINE-RESPONSIVE ENDOPLASMIC RETICULUM-RESIDENT UBIQUITIN-LIKE DOMAIN MEMBER 1 PROTEIN"/>
    <property type="match status" value="1"/>
</dbReference>
<reference evidence="8 9" key="1">
    <citation type="journal article" date="2011" name="Nature">
        <title>A high-resolution map of human evolutionary constraint using 29 mammals.</title>
        <authorList>
            <person name="Lindblad-Toh K."/>
            <person name="Garber M."/>
            <person name="Zuk O."/>
            <person name="Lin M.F."/>
            <person name="Parker B.J."/>
            <person name="Washietl S."/>
            <person name="Kheradpour P."/>
            <person name="Ernst J."/>
            <person name="Jordan G."/>
            <person name="Mauceli E."/>
            <person name="Ward L.D."/>
            <person name="Lowe C.B."/>
            <person name="Holloway A.K."/>
            <person name="Clamp M."/>
            <person name="Gnerre S."/>
            <person name="Alfoldi J."/>
            <person name="Beal K."/>
            <person name="Chang J."/>
            <person name="Clawson H."/>
            <person name="Cuff J."/>
            <person name="Di Palma F."/>
            <person name="Fitzgerald S."/>
            <person name="Flicek P."/>
            <person name="Guttman M."/>
            <person name="Hubisz M.J."/>
            <person name="Jaffe D.B."/>
            <person name="Jungreis I."/>
            <person name="Kent W.J."/>
            <person name="Kostka D."/>
            <person name="Lara M."/>
            <person name="Martins A.L."/>
            <person name="Massingham T."/>
            <person name="Moltke I."/>
            <person name="Raney B.J."/>
            <person name="Rasmussen M.D."/>
            <person name="Robinson J."/>
            <person name="Stark A."/>
            <person name="Vilella A.J."/>
            <person name="Wen J."/>
            <person name="Xie X."/>
            <person name="Zody M.C."/>
            <person name="Baldwin J."/>
            <person name="Bloom T."/>
            <person name="Chin C.W."/>
            <person name="Heiman D."/>
            <person name="Nicol R."/>
            <person name="Nusbaum C."/>
            <person name="Young S."/>
            <person name="Wilkinson J."/>
            <person name="Worley K.C."/>
            <person name="Kovar C.L."/>
            <person name="Muzny D.M."/>
            <person name="Gibbs R.A."/>
            <person name="Cree A."/>
            <person name="Dihn H.H."/>
            <person name="Fowler G."/>
            <person name="Jhangiani S."/>
            <person name="Joshi V."/>
            <person name="Lee S."/>
            <person name="Lewis L.R."/>
            <person name="Nazareth L.V."/>
            <person name="Okwuonu G."/>
            <person name="Santibanez J."/>
            <person name="Warren W.C."/>
            <person name="Mardis E.R."/>
            <person name="Weinstock G.M."/>
            <person name="Wilson R.K."/>
            <person name="Delehaunty K."/>
            <person name="Dooling D."/>
            <person name="Fronik C."/>
            <person name="Fulton L."/>
            <person name="Fulton B."/>
            <person name="Graves T."/>
            <person name="Minx P."/>
            <person name="Sodergren E."/>
            <person name="Birney E."/>
            <person name="Margulies E.H."/>
            <person name="Herrero J."/>
            <person name="Green E.D."/>
            <person name="Haussler D."/>
            <person name="Siepel A."/>
            <person name="Goldman N."/>
            <person name="Pollard K.S."/>
            <person name="Pedersen J.S."/>
            <person name="Lander E.S."/>
            <person name="Kellis M."/>
        </authorList>
    </citation>
    <scope>NUCLEOTIDE SEQUENCE [LARGE SCALE GENOMIC DNA]</scope>
    <source>
        <strain evidence="8 9">Thorbecke inbred</strain>
    </source>
</reference>
<dbReference type="PANTHER" id="PTHR12943">
    <property type="entry name" value="HOMOCYSTEINE-RESPONSIVE ENDOPLASMIC RETICULUM-RESIDENT UNIQUITIN-LIKE DOMAIN HERPUD PROTEIN FAMILY MEMBER"/>
    <property type="match status" value="1"/>
</dbReference>
<dbReference type="GeneTree" id="ENSGT00390000017671"/>
<dbReference type="GO" id="GO:0006511">
    <property type="term" value="P:ubiquitin-dependent protein catabolic process"/>
    <property type="evidence" value="ECO:0007669"/>
    <property type="project" value="TreeGrafter"/>
</dbReference>
<proteinExistence type="predicted"/>
<gene>
    <name evidence="8" type="primary">HERPUD1</name>
</gene>
<dbReference type="CDD" id="cd17118">
    <property type="entry name" value="Ubl_HERP1"/>
    <property type="match status" value="1"/>
</dbReference>
<dbReference type="Pfam" id="PF00240">
    <property type="entry name" value="ubiquitin"/>
    <property type="match status" value="1"/>
</dbReference>
<evidence type="ECO:0000259" key="7">
    <source>
        <dbReference type="PROSITE" id="PS50053"/>
    </source>
</evidence>
<dbReference type="Bgee" id="ENSOCUG00000010054">
    <property type="expression patterns" value="Expressed in testis and 18 other cell types or tissues"/>
</dbReference>
<evidence type="ECO:0000313" key="9">
    <source>
        <dbReference type="Proteomes" id="UP000001811"/>
    </source>
</evidence>
<keyword evidence="3" id="KW-1133">Transmembrane helix</keyword>
<protein>
    <submittedName>
        <fullName evidence="8">Homocysteine inducible ER protein with ubiquitin like domain 1</fullName>
    </submittedName>
</protein>
<evidence type="ECO:0000313" key="8">
    <source>
        <dbReference type="Ensembl" id="ENSOCUP00000036482.1"/>
    </source>
</evidence>
<accession>A0A5F9CRT4</accession>
<dbReference type="InterPro" id="IPR000626">
    <property type="entry name" value="Ubiquitin-like_dom"/>
</dbReference>
<dbReference type="AlphaFoldDB" id="A0A5F9CRT4"/>
<organism evidence="8 9">
    <name type="scientific">Oryctolagus cuniculus</name>
    <name type="common">Rabbit</name>
    <dbReference type="NCBI Taxonomy" id="9986"/>
    <lineage>
        <taxon>Eukaryota</taxon>
        <taxon>Metazoa</taxon>
        <taxon>Chordata</taxon>
        <taxon>Craniata</taxon>
        <taxon>Vertebrata</taxon>
        <taxon>Euteleostomi</taxon>
        <taxon>Mammalia</taxon>
        <taxon>Eutheria</taxon>
        <taxon>Euarchontoglires</taxon>
        <taxon>Glires</taxon>
        <taxon>Lagomorpha</taxon>
        <taxon>Leporidae</taxon>
        <taxon>Oryctolagus</taxon>
    </lineage>
</organism>
<reference evidence="8" key="3">
    <citation type="submission" date="2025-09" db="UniProtKB">
        <authorList>
            <consortium name="Ensembl"/>
        </authorList>
    </citation>
    <scope>IDENTIFICATION</scope>
    <source>
        <strain evidence="8">Thorbecke</strain>
    </source>
</reference>
<evidence type="ECO:0000256" key="6">
    <source>
        <dbReference type="SAM" id="MobiDB-lite"/>
    </source>
</evidence>
<dbReference type="GO" id="GO:1904292">
    <property type="term" value="P:regulation of ERAD pathway"/>
    <property type="evidence" value="ECO:0007669"/>
    <property type="project" value="TreeGrafter"/>
</dbReference>
<dbReference type="SMART" id="SM00213">
    <property type="entry name" value="UBQ"/>
    <property type="match status" value="1"/>
</dbReference>
<evidence type="ECO:0000256" key="4">
    <source>
        <dbReference type="ARBA" id="ARBA00023136"/>
    </source>
</evidence>
<dbReference type="FunFam" id="3.10.20.90:FF:000046">
    <property type="entry name" value="Homocysteine-responsive endoplasmic reticulum-resident ubiquitin-like domain member 2 protein"/>
    <property type="match status" value="1"/>
</dbReference>
<sequence>MEPEPEPEPVTLLVKSPNQRHRDLELSGDRSWSVGHLKAHLSRVYPERPCPEDQRLIYSGKLLLDHQCLRDLLPKEKRHVLHLVCNVKSPSKMPEASTKVAESTEQPPGPNQGQHPGDSASDGLRQREVLRNLSPSSWENISRHHVGWFPFRQRPVQNFPPNDLPQEAVNQDPNNNLQEGADAESEDPNHAPPGRGVLGDEQTSPSFVSTAWLVFKTFFASLLPEGPPAIAN</sequence>
<dbReference type="GO" id="GO:0030968">
    <property type="term" value="P:endoplasmic reticulum unfolded protein response"/>
    <property type="evidence" value="ECO:0007669"/>
    <property type="project" value="TreeGrafter"/>
</dbReference>
<dbReference type="Ensembl" id="ENSOCUT00000060045.1">
    <property type="protein sequence ID" value="ENSOCUP00000036482.1"/>
    <property type="gene ID" value="ENSOCUG00000010054.4"/>
</dbReference>
<feature type="region of interest" description="Disordered" evidence="6">
    <location>
        <begin position="157"/>
        <end position="203"/>
    </location>
</feature>
<evidence type="ECO:0000256" key="5">
    <source>
        <dbReference type="ARBA" id="ARBA00023230"/>
    </source>
</evidence>
<evidence type="ECO:0000256" key="1">
    <source>
        <dbReference type="ARBA" id="ARBA00004370"/>
    </source>
</evidence>
<dbReference type="Gene3D" id="3.10.20.90">
    <property type="entry name" value="Phosphatidylinositol 3-kinase Catalytic Subunit, Chain A, domain 1"/>
    <property type="match status" value="1"/>
</dbReference>
<name>A0A5F9CRT4_RABIT</name>